<comment type="similarity">
    <text evidence="3 9">Belongs to the class I-like SAM-binding methyltransferase superfamily. TPMT family.</text>
</comment>
<evidence type="ECO:0000256" key="2">
    <source>
        <dbReference type="ARBA" id="ARBA00004496"/>
    </source>
</evidence>
<evidence type="ECO:0000313" key="10">
    <source>
        <dbReference type="EMBL" id="MBB5210290.1"/>
    </source>
</evidence>
<reference evidence="10 13" key="2">
    <citation type="submission" date="2020-08" db="EMBL/GenBank/DDBJ databases">
        <title>Genomic Encyclopedia of Type Strains, Phase IV (KMG-IV): sequencing the most valuable type-strain genomes for metagenomic binning, comparative biology and taxonomic classification.</title>
        <authorList>
            <person name="Goeker M."/>
        </authorList>
    </citation>
    <scope>NUCLEOTIDE SEQUENCE [LARGE SCALE GENOMIC DNA]</scope>
    <source>
        <strain evidence="10 13">DSM 11525</strain>
    </source>
</reference>
<dbReference type="FunFam" id="3.40.50.150:FF:000101">
    <property type="entry name" value="Thiopurine S-methyltransferase"/>
    <property type="match status" value="1"/>
</dbReference>
<keyword evidence="5 9" id="KW-0963">Cytoplasm</keyword>
<dbReference type="GO" id="GO:0010038">
    <property type="term" value="P:response to metal ion"/>
    <property type="evidence" value="ECO:0007669"/>
    <property type="project" value="InterPro"/>
</dbReference>
<comment type="catalytic activity">
    <reaction evidence="1 9">
        <text>S-adenosyl-L-methionine + a thiopurine = S-adenosyl-L-homocysteine + a thiopurine S-methylether.</text>
        <dbReference type="EC" id="2.1.1.67"/>
    </reaction>
</comment>
<evidence type="ECO:0000256" key="7">
    <source>
        <dbReference type="ARBA" id="ARBA00022679"/>
    </source>
</evidence>
<dbReference type="PIRSF" id="PIRSF023956">
    <property type="entry name" value="Thiopurine_S-methyltransferase"/>
    <property type="match status" value="1"/>
</dbReference>
<dbReference type="Proteomes" id="UP000563601">
    <property type="component" value="Unassembled WGS sequence"/>
</dbReference>
<dbReference type="PANTHER" id="PTHR10259">
    <property type="entry name" value="THIOPURINE S-METHYLTRANSFERASE"/>
    <property type="match status" value="1"/>
</dbReference>
<dbReference type="GO" id="GO:0008119">
    <property type="term" value="F:thiopurine S-methyltransferase activity"/>
    <property type="evidence" value="ECO:0007669"/>
    <property type="project" value="UniProtKB-UniRule"/>
</dbReference>
<dbReference type="GO" id="GO:0005737">
    <property type="term" value="C:cytoplasm"/>
    <property type="evidence" value="ECO:0007669"/>
    <property type="project" value="UniProtKB-SubCell"/>
</dbReference>
<feature type="binding site" evidence="9">
    <location>
        <position position="123"/>
    </location>
    <ligand>
        <name>S-adenosyl-L-methionine</name>
        <dbReference type="ChEBI" id="CHEBI:59789"/>
    </ligand>
</feature>
<dbReference type="InterPro" id="IPR022474">
    <property type="entry name" value="Thiopur_S-MeTfrase_Se/Te_detox"/>
</dbReference>
<dbReference type="SUPFAM" id="SSF53335">
    <property type="entry name" value="S-adenosyl-L-methionine-dependent methyltransferases"/>
    <property type="match status" value="1"/>
</dbReference>
<dbReference type="PANTHER" id="PTHR10259:SF11">
    <property type="entry name" value="THIOPURINE S-METHYLTRANSFERASE"/>
    <property type="match status" value="1"/>
</dbReference>
<comment type="subcellular location">
    <subcellularLocation>
        <location evidence="2 9">Cytoplasm</location>
    </subcellularLocation>
</comment>
<name>A0A6P1TEM2_9GAMM</name>
<evidence type="ECO:0000313" key="13">
    <source>
        <dbReference type="Proteomes" id="UP000563601"/>
    </source>
</evidence>
<dbReference type="GO" id="GO:0032259">
    <property type="term" value="P:methylation"/>
    <property type="evidence" value="ECO:0007669"/>
    <property type="project" value="UniProtKB-KW"/>
</dbReference>
<dbReference type="NCBIfam" id="TIGR03840">
    <property type="entry name" value="TMPT_Se_Te"/>
    <property type="match status" value="1"/>
</dbReference>
<evidence type="ECO:0000256" key="1">
    <source>
        <dbReference type="ARBA" id="ARBA00000903"/>
    </source>
</evidence>
<reference evidence="11 12" key="1">
    <citation type="submission" date="2020-01" db="EMBL/GenBank/DDBJ databases">
        <title>The possibility of degradation of plastic by Microbulbifer hydrolyticus IRE-31.</title>
        <authorList>
            <person name="Liu L."/>
        </authorList>
    </citation>
    <scope>NUCLEOTIDE SEQUENCE [LARGE SCALE GENOMIC DNA]</scope>
    <source>
        <strain evidence="11 12">IRE-31</strain>
    </source>
</reference>
<keyword evidence="8 9" id="KW-0949">S-adenosyl-L-methionine</keyword>
<dbReference type="Pfam" id="PF05724">
    <property type="entry name" value="TPMT"/>
    <property type="match status" value="1"/>
</dbReference>
<dbReference type="HAMAP" id="MF_00812">
    <property type="entry name" value="Thiopur_methtran"/>
    <property type="match status" value="1"/>
</dbReference>
<sequence length="212" mass="23781">MEKAFWLNKWLSNEIGFHNPEAHGLLVKYFGQLKLTPGSRVFVPLCGKTLDIGWLLKQGFSVCGAELSEDAVIQLFEELAVEPEIVEVGPLRRYGNECIDIYVGDIFHLSREDLGPVDAIYDRAALVALPEAMRHQYTQHLIHLTDTAAQLLITFDYDQQRMPGPPFCVSDQEVAQHYAADYQLVLVDSVEVPGGLKGKCPAQEKVWLLKGK</sequence>
<keyword evidence="12" id="KW-1185">Reference proteome</keyword>
<evidence type="ECO:0000256" key="3">
    <source>
        <dbReference type="ARBA" id="ARBA00008145"/>
    </source>
</evidence>
<dbReference type="NCBIfam" id="NF009732">
    <property type="entry name" value="PRK13255.1"/>
    <property type="match status" value="1"/>
</dbReference>
<dbReference type="InterPro" id="IPR025835">
    <property type="entry name" value="Thiopurine_S-MeTrfase"/>
</dbReference>
<dbReference type="InterPro" id="IPR029063">
    <property type="entry name" value="SAM-dependent_MTases_sf"/>
</dbReference>
<dbReference type="Proteomes" id="UP000464675">
    <property type="component" value="Chromosome"/>
</dbReference>
<protein>
    <recommendedName>
        <fullName evidence="4 9">Thiopurine S-methyltransferase</fullName>
        <ecNumber evidence="4 9">2.1.1.67</ecNumber>
    </recommendedName>
    <alternativeName>
        <fullName evidence="9">Thiopurine methyltransferase</fullName>
    </alternativeName>
</protein>
<dbReference type="RefSeq" id="WP_161858534.1">
    <property type="nucleotide sequence ID" value="NZ_CP047491.1"/>
</dbReference>
<feature type="binding site" evidence="9">
    <location>
        <position position="66"/>
    </location>
    <ligand>
        <name>S-adenosyl-L-methionine</name>
        <dbReference type="ChEBI" id="CHEBI:59789"/>
    </ligand>
</feature>
<feature type="binding site" evidence="9">
    <location>
        <position position="45"/>
    </location>
    <ligand>
        <name>S-adenosyl-L-methionine</name>
        <dbReference type="ChEBI" id="CHEBI:59789"/>
    </ligand>
</feature>
<evidence type="ECO:0000256" key="6">
    <source>
        <dbReference type="ARBA" id="ARBA00022603"/>
    </source>
</evidence>
<evidence type="ECO:0000313" key="11">
    <source>
        <dbReference type="EMBL" id="QHQ39212.1"/>
    </source>
</evidence>
<dbReference type="EMBL" id="CP047491">
    <property type="protein sequence ID" value="QHQ39212.1"/>
    <property type="molecule type" value="Genomic_DNA"/>
</dbReference>
<feature type="binding site" evidence="9">
    <location>
        <position position="10"/>
    </location>
    <ligand>
        <name>S-adenosyl-L-methionine</name>
        <dbReference type="ChEBI" id="CHEBI:59789"/>
    </ligand>
</feature>
<evidence type="ECO:0000256" key="5">
    <source>
        <dbReference type="ARBA" id="ARBA00022490"/>
    </source>
</evidence>
<dbReference type="OrthoDB" id="9778208at2"/>
<dbReference type="AlphaFoldDB" id="A0A6P1TEM2"/>
<dbReference type="PROSITE" id="PS51585">
    <property type="entry name" value="SAM_MT_TPMT"/>
    <property type="match status" value="1"/>
</dbReference>
<keyword evidence="7 9" id="KW-0808">Transferase</keyword>
<dbReference type="Gene3D" id="3.40.50.150">
    <property type="entry name" value="Vaccinia Virus protein VP39"/>
    <property type="match status" value="1"/>
</dbReference>
<proteinExistence type="inferred from homology"/>
<accession>A0A6P1TEM2</accession>
<dbReference type="InterPro" id="IPR008854">
    <property type="entry name" value="TPMT"/>
</dbReference>
<organism evidence="10 13">
    <name type="scientific">Microbulbifer hydrolyticus</name>
    <dbReference type="NCBI Taxonomy" id="48074"/>
    <lineage>
        <taxon>Bacteria</taxon>
        <taxon>Pseudomonadati</taxon>
        <taxon>Pseudomonadota</taxon>
        <taxon>Gammaproteobacteria</taxon>
        <taxon>Cellvibrionales</taxon>
        <taxon>Microbulbiferaceae</taxon>
        <taxon>Microbulbifer</taxon>
    </lineage>
</organism>
<evidence type="ECO:0000256" key="4">
    <source>
        <dbReference type="ARBA" id="ARBA00011905"/>
    </source>
</evidence>
<dbReference type="EMBL" id="JACHHR010000001">
    <property type="protein sequence ID" value="MBB5210290.1"/>
    <property type="molecule type" value="Genomic_DNA"/>
</dbReference>
<evidence type="ECO:0000313" key="12">
    <source>
        <dbReference type="Proteomes" id="UP000464675"/>
    </source>
</evidence>
<evidence type="ECO:0000256" key="8">
    <source>
        <dbReference type="ARBA" id="ARBA00022691"/>
    </source>
</evidence>
<keyword evidence="6 9" id="KW-0489">Methyltransferase</keyword>
<evidence type="ECO:0000256" key="9">
    <source>
        <dbReference type="HAMAP-Rule" id="MF_00812"/>
    </source>
</evidence>
<dbReference type="EC" id="2.1.1.67" evidence="4 9"/>
<gene>
    <name evidence="9" type="primary">tpm</name>
    <name evidence="11" type="synonym">tmpT</name>
    <name evidence="11" type="ORF">GTQ55_09590</name>
    <name evidence="10" type="ORF">HNQ53_000478</name>
</gene>